<protein>
    <submittedName>
        <fullName evidence="1">Uncharacterized protein</fullName>
    </submittedName>
</protein>
<gene>
    <name evidence="1" type="ORF">MANES_18G084335v8</name>
</gene>
<keyword evidence="2" id="KW-1185">Reference proteome</keyword>
<evidence type="ECO:0000313" key="1">
    <source>
        <dbReference type="EMBL" id="OAY23590.2"/>
    </source>
</evidence>
<reference evidence="2" key="1">
    <citation type="journal article" date="2016" name="Nat. Biotechnol.">
        <title>Sequencing wild and cultivated cassava and related species reveals extensive interspecific hybridization and genetic diversity.</title>
        <authorList>
            <person name="Bredeson J.V."/>
            <person name="Lyons J.B."/>
            <person name="Prochnik S.E."/>
            <person name="Wu G.A."/>
            <person name="Ha C.M."/>
            <person name="Edsinger-Gonzales E."/>
            <person name="Grimwood J."/>
            <person name="Schmutz J."/>
            <person name="Rabbi I.Y."/>
            <person name="Egesi C."/>
            <person name="Nauluvula P."/>
            <person name="Lebot V."/>
            <person name="Ndunguru J."/>
            <person name="Mkamilo G."/>
            <person name="Bart R.S."/>
            <person name="Setter T.L."/>
            <person name="Gleadow R.M."/>
            <person name="Kulakow P."/>
            <person name="Ferguson M.E."/>
            <person name="Rounsley S."/>
            <person name="Rokhsar D.S."/>
        </authorList>
    </citation>
    <scope>NUCLEOTIDE SEQUENCE [LARGE SCALE GENOMIC DNA]</scope>
    <source>
        <strain evidence="2">cv. AM560-2</strain>
    </source>
</reference>
<accession>A0A2C9U3E8</accession>
<name>A0A2C9U3E8_MANES</name>
<proteinExistence type="predicted"/>
<dbReference type="Proteomes" id="UP000091857">
    <property type="component" value="Chromosome 18"/>
</dbReference>
<organism evidence="1 2">
    <name type="scientific">Manihot esculenta</name>
    <name type="common">Cassava</name>
    <name type="synonym">Jatropha manihot</name>
    <dbReference type="NCBI Taxonomy" id="3983"/>
    <lineage>
        <taxon>Eukaryota</taxon>
        <taxon>Viridiplantae</taxon>
        <taxon>Streptophyta</taxon>
        <taxon>Embryophyta</taxon>
        <taxon>Tracheophyta</taxon>
        <taxon>Spermatophyta</taxon>
        <taxon>Magnoliopsida</taxon>
        <taxon>eudicotyledons</taxon>
        <taxon>Gunneridae</taxon>
        <taxon>Pentapetalae</taxon>
        <taxon>rosids</taxon>
        <taxon>fabids</taxon>
        <taxon>Malpighiales</taxon>
        <taxon>Euphorbiaceae</taxon>
        <taxon>Crotonoideae</taxon>
        <taxon>Manihoteae</taxon>
        <taxon>Manihot</taxon>
    </lineage>
</organism>
<comment type="caution">
    <text evidence="1">The sequence shown here is derived from an EMBL/GenBank/DDBJ whole genome shotgun (WGS) entry which is preliminary data.</text>
</comment>
<sequence>MPPPELVFIVGVNKISDAIGNFLHNSIQGKKKKADMRFQEMLMKFALTWVLVAAAAFAATQEFPIAKPGCRERCGNISIPYPFGLTKDCYLNRYFLIRCNETFDPPRAFLTNSSIIVTEITLDGKLHILQSVVRDCYNTTSGAAARDNNRWSMLRLSKFVVSDTDNMFAAIGCNTEATVLGSLKADSDYVYKVGCMSMCNSLEYVPNNTCSGIGCCQTSLAKGVRYLNVTVSSYQIKPPSTITGFSPCSYAFIIETRSFKFASKNFSDLRSVKRLPLVLDWNIGDSNCTTVINNTMKSACQGNSTCQNPGNGYGYICKCLDGYQGNPYLSNGCQDIDECENSTLNNCDKICNNTPGSFQCSCPEGYYGDGIKNGTGTGCIRRRSQVIKITVGIGAGLIGLLACSSWMYWCFRKRKLMKLKEKFFRQNGGLMLQQQLSKREGSTAETAKIFTARELEKATNNYDESKIIGTGGYGTVYEGTLMDGRIVAIKKSKMVDQSQIQQFINEVVVLWQINHRNVVKLLGCCLETEVPLLVYEFVTNGTLFDHIHNKSKALALTWEIRLRIAAETAGVLSYLHSAASVPIIHRDIKTTNILLDDNYVAKVSDFGTSRLVPLDQDELSTMVQGTLGYLDPEYLHTSQLTDKSDVYSFGVVLLELLSGEKALSFERPEGKRNLAIYFLHALKEDRLVNVVEDCIANEGNFKQLQEVANIAKRCLRVKGEERPAMKEVAMELEGLRMMAKHPWINDASNSEETRHLLAEPSMDVVHYEDITSSGAGYDSMRNQVVLPVRNGR</sequence>
<dbReference type="EMBL" id="CM004404">
    <property type="protein sequence ID" value="OAY23590.2"/>
    <property type="molecule type" value="Genomic_DNA"/>
</dbReference>
<evidence type="ECO:0000313" key="2">
    <source>
        <dbReference type="Proteomes" id="UP000091857"/>
    </source>
</evidence>
<dbReference type="AlphaFoldDB" id="A0A2C9U3E8"/>